<dbReference type="Gene3D" id="4.10.60.10">
    <property type="entry name" value="Zinc finger, CCHC-type"/>
    <property type="match status" value="1"/>
</dbReference>
<accession>A0AAD9RFM8</accession>
<dbReference type="GO" id="GO:0016779">
    <property type="term" value="F:nucleotidyltransferase activity"/>
    <property type="evidence" value="ECO:0007669"/>
    <property type="project" value="UniProtKB-KW"/>
</dbReference>
<dbReference type="PANTHER" id="PTHR37984:SF5">
    <property type="entry name" value="PROTEIN NYNRIN-LIKE"/>
    <property type="match status" value="1"/>
</dbReference>
<dbReference type="InterPro" id="IPR012337">
    <property type="entry name" value="RNaseH-like_sf"/>
</dbReference>
<name>A0AAD9RFM8_9HYME</name>
<evidence type="ECO:0000256" key="4">
    <source>
        <dbReference type="ARBA" id="ARBA00022759"/>
    </source>
</evidence>
<evidence type="ECO:0000313" key="9">
    <source>
        <dbReference type="EMBL" id="KAK2578803.1"/>
    </source>
</evidence>
<dbReference type="GO" id="GO:0015074">
    <property type="term" value="P:DNA integration"/>
    <property type="evidence" value="ECO:0007669"/>
    <property type="project" value="InterPro"/>
</dbReference>
<dbReference type="AlphaFoldDB" id="A0AAD9RFM8"/>
<organism evidence="9 10">
    <name type="scientific">Odynerus spinipes</name>
    <dbReference type="NCBI Taxonomy" id="1348599"/>
    <lineage>
        <taxon>Eukaryota</taxon>
        <taxon>Metazoa</taxon>
        <taxon>Ecdysozoa</taxon>
        <taxon>Arthropoda</taxon>
        <taxon>Hexapoda</taxon>
        <taxon>Insecta</taxon>
        <taxon>Pterygota</taxon>
        <taxon>Neoptera</taxon>
        <taxon>Endopterygota</taxon>
        <taxon>Hymenoptera</taxon>
        <taxon>Apocrita</taxon>
        <taxon>Aculeata</taxon>
        <taxon>Vespoidea</taxon>
        <taxon>Vespidae</taxon>
        <taxon>Eumeninae</taxon>
        <taxon>Odynerus</taxon>
    </lineage>
</organism>
<dbReference type="InterPro" id="IPR036397">
    <property type="entry name" value="RNaseH_sf"/>
</dbReference>
<keyword evidence="10" id="KW-1185">Reference proteome</keyword>
<comment type="caution">
    <text evidence="9">The sequence shown here is derived from an EMBL/GenBank/DDBJ whole genome shotgun (WGS) entry which is preliminary data.</text>
</comment>
<keyword evidence="5" id="KW-0863">Zinc-finger</keyword>
<dbReference type="InterPro" id="IPR050951">
    <property type="entry name" value="Retrovirus_Pol_polyprotein"/>
</dbReference>
<dbReference type="Gene3D" id="3.10.10.10">
    <property type="entry name" value="HIV Type 1 Reverse Transcriptase, subunit A, domain 1"/>
    <property type="match status" value="1"/>
</dbReference>
<evidence type="ECO:0000259" key="7">
    <source>
        <dbReference type="PROSITE" id="PS50158"/>
    </source>
</evidence>
<dbReference type="GO" id="GO:0042575">
    <property type="term" value="C:DNA polymerase complex"/>
    <property type="evidence" value="ECO:0007669"/>
    <property type="project" value="UniProtKB-ARBA"/>
</dbReference>
<dbReference type="Gene3D" id="3.30.420.10">
    <property type="entry name" value="Ribonuclease H-like superfamily/Ribonuclease H"/>
    <property type="match status" value="1"/>
</dbReference>
<evidence type="ECO:0000256" key="2">
    <source>
        <dbReference type="ARBA" id="ARBA00022695"/>
    </source>
</evidence>
<evidence type="ECO:0000313" key="10">
    <source>
        <dbReference type="Proteomes" id="UP001258017"/>
    </source>
</evidence>
<evidence type="ECO:0000256" key="3">
    <source>
        <dbReference type="ARBA" id="ARBA00022722"/>
    </source>
</evidence>
<evidence type="ECO:0000256" key="1">
    <source>
        <dbReference type="ARBA" id="ARBA00022679"/>
    </source>
</evidence>
<gene>
    <name evidence="9" type="ORF">KPH14_010916</name>
</gene>
<evidence type="ECO:0000256" key="5">
    <source>
        <dbReference type="PROSITE-ProRule" id="PRU00047"/>
    </source>
</evidence>
<dbReference type="EMBL" id="JAIFRP010000166">
    <property type="protein sequence ID" value="KAK2578803.1"/>
    <property type="molecule type" value="Genomic_DNA"/>
</dbReference>
<reference evidence="9" key="2">
    <citation type="journal article" date="2023" name="Commun. Biol.">
        <title>Intrasexual cuticular hydrocarbon dimorphism in a wasp sheds light on hydrocarbon biosynthesis genes in Hymenoptera.</title>
        <authorList>
            <person name="Moris V.C."/>
            <person name="Podsiadlowski L."/>
            <person name="Martin S."/>
            <person name="Oeyen J.P."/>
            <person name="Donath A."/>
            <person name="Petersen M."/>
            <person name="Wilbrandt J."/>
            <person name="Misof B."/>
            <person name="Liedtke D."/>
            <person name="Thamm M."/>
            <person name="Scheiner R."/>
            <person name="Schmitt T."/>
            <person name="Niehuis O."/>
        </authorList>
    </citation>
    <scope>NUCLEOTIDE SEQUENCE</scope>
    <source>
        <strain evidence="9">GBR_01_08_01A</strain>
    </source>
</reference>
<dbReference type="InterPro" id="IPR021109">
    <property type="entry name" value="Peptidase_aspartic_dom_sf"/>
</dbReference>
<sequence>MQCFNSLATLLAAFEKISLPSDTKKNGAPNLQPRSRPAIASQGPVGTNTVHCFNCNEEGHWSSSCPKPKRERGSCFTCGLKGHNFKNCSKATASRVGYASTSTTALVDVPEMLPAGEVTDSEAMGMPSVKTPLVETSHGCCVLVTEAQENDYFIEALIDSGSAINIVTENTYLKYFGNYELSRDKCTNNYGGLNKSPLIVHGYISPKIRLKLLLSHNFTIKLVVVPNSTMSYDLLLGREFIFQPGLTITFNRDSSLNMIYDEPIADILNIEVIECNKELDIVADDLDSSLPYETKDKLLTLVDSYVHTKDGTGKLNYEFNIELTKDSKPFYFTPKRLSWHERSEVKKIVNDLLERGIIRPSNSAFSSPIVLIKRKDNSYRGSSLTSTELSSYLSELEIEHVKVATATPRSKGQIERVNRFLRSILSKLSSDESWDKAVIKAQFAMNNTYHKSIVTTPSSLLFGCDQYGFGDDDLRDYL</sequence>
<dbReference type="InterPro" id="IPR036875">
    <property type="entry name" value="Znf_CCHC_sf"/>
</dbReference>
<dbReference type="PANTHER" id="PTHR37984">
    <property type="entry name" value="PROTEIN CBG26694"/>
    <property type="match status" value="1"/>
</dbReference>
<dbReference type="SMART" id="SM00343">
    <property type="entry name" value="ZnF_C2HC"/>
    <property type="match status" value="2"/>
</dbReference>
<reference evidence="9" key="1">
    <citation type="submission" date="2021-08" db="EMBL/GenBank/DDBJ databases">
        <authorList>
            <person name="Misof B."/>
            <person name="Oliver O."/>
            <person name="Podsiadlowski L."/>
            <person name="Donath A."/>
            <person name="Peters R."/>
            <person name="Mayer C."/>
            <person name="Rust J."/>
            <person name="Gunkel S."/>
            <person name="Lesny P."/>
            <person name="Martin S."/>
            <person name="Oeyen J.P."/>
            <person name="Petersen M."/>
            <person name="Panagiotis P."/>
            <person name="Wilbrandt J."/>
            <person name="Tanja T."/>
        </authorList>
    </citation>
    <scope>NUCLEOTIDE SEQUENCE</scope>
    <source>
        <strain evidence="9">GBR_01_08_01A</strain>
        <tissue evidence="9">Thorax + abdomen</tissue>
    </source>
</reference>
<evidence type="ECO:0008006" key="11">
    <source>
        <dbReference type="Google" id="ProtNLM"/>
    </source>
</evidence>
<evidence type="ECO:0000259" key="8">
    <source>
        <dbReference type="PROSITE" id="PS50994"/>
    </source>
</evidence>
<dbReference type="SUPFAM" id="SSF57756">
    <property type="entry name" value="Retrovirus zinc finger-like domains"/>
    <property type="match status" value="1"/>
</dbReference>
<evidence type="ECO:0000256" key="6">
    <source>
        <dbReference type="SAM" id="MobiDB-lite"/>
    </source>
</evidence>
<feature type="domain" description="CCHC-type" evidence="7">
    <location>
        <begin position="52"/>
        <end position="67"/>
    </location>
</feature>
<dbReference type="PROSITE" id="PS50158">
    <property type="entry name" value="ZF_CCHC"/>
    <property type="match status" value="2"/>
</dbReference>
<proteinExistence type="predicted"/>
<keyword evidence="5" id="KW-0862">Zinc</keyword>
<dbReference type="SUPFAM" id="SSF56672">
    <property type="entry name" value="DNA/RNA polymerases"/>
    <property type="match status" value="1"/>
</dbReference>
<keyword evidence="1" id="KW-0808">Transferase</keyword>
<dbReference type="SUPFAM" id="SSF53098">
    <property type="entry name" value="Ribonuclease H-like"/>
    <property type="match status" value="1"/>
</dbReference>
<dbReference type="InterPro" id="IPR001584">
    <property type="entry name" value="Integrase_cat-core"/>
</dbReference>
<dbReference type="GO" id="GO:0004519">
    <property type="term" value="F:endonuclease activity"/>
    <property type="evidence" value="ECO:0007669"/>
    <property type="project" value="UniProtKB-KW"/>
</dbReference>
<keyword evidence="5" id="KW-0479">Metal-binding</keyword>
<dbReference type="GO" id="GO:0008270">
    <property type="term" value="F:zinc ion binding"/>
    <property type="evidence" value="ECO:0007669"/>
    <property type="project" value="UniProtKB-KW"/>
</dbReference>
<dbReference type="Pfam" id="PF00098">
    <property type="entry name" value="zf-CCHC"/>
    <property type="match status" value="1"/>
</dbReference>
<dbReference type="InterPro" id="IPR043502">
    <property type="entry name" value="DNA/RNA_pol_sf"/>
</dbReference>
<dbReference type="GO" id="GO:0003676">
    <property type="term" value="F:nucleic acid binding"/>
    <property type="evidence" value="ECO:0007669"/>
    <property type="project" value="InterPro"/>
</dbReference>
<dbReference type="Gene3D" id="2.40.70.10">
    <property type="entry name" value="Acid Proteases"/>
    <property type="match status" value="1"/>
</dbReference>
<feature type="domain" description="CCHC-type" evidence="7">
    <location>
        <begin position="75"/>
        <end position="90"/>
    </location>
</feature>
<keyword evidence="4" id="KW-0255">Endonuclease</keyword>
<keyword evidence="4" id="KW-0378">Hydrolase</keyword>
<protein>
    <recommendedName>
        <fullName evidence="11">Endonuclease</fullName>
    </recommendedName>
</protein>
<dbReference type="CDD" id="cd00303">
    <property type="entry name" value="retropepsin_like"/>
    <property type="match status" value="1"/>
</dbReference>
<dbReference type="Proteomes" id="UP001258017">
    <property type="component" value="Unassembled WGS sequence"/>
</dbReference>
<dbReference type="SUPFAM" id="SSF50630">
    <property type="entry name" value="Acid proteases"/>
    <property type="match status" value="1"/>
</dbReference>
<dbReference type="GO" id="GO:0071897">
    <property type="term" value="P:DNA biosynthetic process"/>
    <property type="evidence" value="ECO:0007669"/>
    <property type="project" value="UniProtKB-ARBA"/>
</dbReference>
<feature type="region of interest" description="Disordered" evidence="6">
    <location>
        <begin position="22"/>
        <end position="43"/>
    </location>
</feature>
<feature type="domain" description="Integrase catalytic" evidence="8">
    <location>
        <begin position="287"/>
        <end position="465"/>
    </location>
</feature>
<dbReference type="InterPro" id="IPR001878">
    <property type="entry name" value="Znf_CCHC"/>
</dbReference>
<keyword evidence="3" id="KW-0540">Nuclease</keyword>
<dbReference type="PROSITE" id="PS50994">
    <property type="entry name" value="INTEGRASE"/>
    <property type="match status" value="1"/>
</dbReference>
<keyword evidence="2" id="KW-0548">Nucleotidyltransferase</keyword>